<comment type="caution">
    <text evidence="4">The sequence shown here is derived from an EMBL/GenBank/DDBJ whole genome shotgun (WGS) entry which is preliminary data.</text>
</comment>
<accession>A0A179G269</accession>
<dbReference type="OrthoDB" id="47007at2759"/>
<dbReference type="FunFam" id="3.40.50.720:FF:000084">
    <property type="entry name" value="Short-chain dehydrogenase reductase"/>
    <property type="match status" value="1"/>
</dbReference>
<evidence type="ECO:0000256" key="3">
    <source>
        <dbReference type="ARBA" id="ARBA00023002"/>
    </source>
</evidence>
<evidence type="ECO:0000256" key="1">
    <source>
        <dbReference type="ARBA" id="ARBA00006484"/>
    </source>
</evidence>
<dbReference type="PANTHER" id="PTHR24321">
    <property type="entry name" value="DEHYDROGENASES, SHORT CHAIN"/>
    <property type="match status" value="1"/>
</dbReference>
<dbReference type="GO" id="GO:0016491">
    <property type="term" value="F:oxidoreductase activity"/>
    <property type="evidence" value="ECO:0007669"/>
    <property type="project" value="UniProtKB-KW"/>
</dbReference>
<dbReference type="InterPro" id="IPR002347">
    <property type="entry name" value="SDR_fam"/>
</dbReference>
<dbReference type="InterPro" id="IPR036291">
    <property type="entry name" value="NAD(P)-bd_dom_sf"/>
</dbReference>
<dbReference type="Pfam" id="PF13561">
    <property type="entry name" value="adh_short_C2"/>
    <property type="match status" value="1"/>
</dbReference>
<dbReference type="GeneID" id="28844133"/>
<keyword evidence="5" id="KW-1185">Reference proteome</keyword>
<dbReference type="SUPFAM" id="SSF51735">
    <property type="entry name" value="NAD(P)-binding Rossmann-fold domains"/>
    <property type="match status" value="1"/>
</dbReference>
<keyword evidence="3" id="KW-0560">Oxidoreductase</keyword>
<protein>
    <submittedName>
        <fullName evidence="4">Oxidoreductase, short-chain dehydrogenase/reductase family</fullName>
    </submittedName>
</protein>
<dbReference type="PANTHER" id="PTHR24321:SF12">
    <property type="entry name" value="SHORT-CHAIN DEHYDROGENASE_REDUCTASE FAMILY, PUTATIVE (AFU_ORTHOLOGUE AFUA_5G14340)-RELATED"/>
    <property type="match status" value="1"/>
</dbReference>
<gene>
    <name evidence="4" type="ORF">VFPPC_00040</name>
</gene>
<dbReference type="STRING" id="1380566.A0A179G269"/>
<evidence type="ECO:0000256" key="2">
    <source>
        <dbReference type="ARBA" id="ARBA00022857"/>
    </source>
</evidence>
<dbReference type="Proteomes" id="UP000078397">
    <property type="component" value="Unassembled WGS sequence"/>
</dbReference>
<comment type="similarity">
    <text evidence="1">Belongs to the short-chain dehydrogenases/reductases (SDR) family.</text>
</comment>
<keyword evidence="2" id="KW-0521">NADP</keyword>
<evidence type="ECO:0000313" key="4">
    <source>
        <dbReference type="EMBL" id="OAQ71964.1"/>
    </source>
</evidence>
<dbReference type="Gene3D" id="3.40.50.720">
    <property type="entry name" value="NAD(P)-binding Rossmann-like Domain"/>
    <property type="match status" value="1"/>
</dbReference>
<dbReference type="PRINTS" id="PR00080">
    <property type="entry name" value="SDRFAMILY"/>
</dbReference>
<dbReference type="AlphaFoldDB" id="A0A179G269"/>
<dbReference type="RefSeq" id="XP_018148047.1">
    <property type="nucleotide sequence ID" value="XM_018280139.1"/>
</dbReference>
<dbReference type="PRINTS" id="PR00081">
    <property type="entry name" value="GDHRDH"/>
</dbReference>
<dbReference type="EMBL" id="LSBJ02000001">
    <property type="protein sequence ID" value="OAQ71964.1"/>
    <property type="molecule type" value="Genomic_DNA"/>
</dbReference>
<organism evidence="4 5">
    <name type="scientific">Pochonia chlamydosporia 170</name>
    <dbReference type="NCBI Taxonomy" id="1380566"/>
    <lineage>
        <taxon>Eukaryota</taxon>
        <taxon>Fungi</taxon>
        <taxon>Dikarya</taxon>
        <taxon>Ascomycota</taxon>
        <taxon>Pezizomycotina</taxon>
        <taxon>Sordariomycetes</taxon>
        <taxon>Hypocreomycetidae</taxon>
        <taxon>Hypocreales</taxon>
        <taxon>Clavicipitaceae</taxon>
        <taxon>Pochonia</taxon>
    </lineage>
</organism>
<evidence type="ECO:0000313" key="5">
    <source>
        <dbReference type="Proteomes" id="UP000078397"/>
    </source>
</evidence>
<reference evidence="4 5" key="1">
    <citation type="journal article" date="2016" name="PLoS Pathog.">
        <title>Biosynthesis of antibiotic leucinostatins in bio-control fungus Purpureocillium lilacinum and their inhibition on phytophthora revealed by genome mining.</title>
        <authorList>
            <person name="Wang G."/>
            <person name="Liu Z."/>
            <person name="Lin R."/>
            <person name="Li E."/>
            <person name="Mao Z."/>
            <person name="Ling J."/>
            <person name="Yang Y."/>
            <person name="Yin W.B."/>
            <person name="Xie B."/>
        </authorList>
    </citation>
    <scope>NUCLEOTIDE SEQUENCE [LARGE SCALE GENOMIC DNA]</scope>
    <source>
        <strain evidence="4">170</strain>
    </source>
</reference>
<name>A0A179G269_METCM</name>
<sequence>MFNLPGVALITGAGGKGIGAAVATAFARSGCSKFVITDINPTSLEGTRAAILKINSQASISSQAGDVSDEAFVNAFVSDAIKTFTRIDYAVSCAGILGASLRSHETPISEFDKITNVNYKGSWLVSRAVLGQMIKQQPLSEHPEQRGAVVNIASQLGIVARPTAPVYCASKAAIINMTRSDAIDYASDGIRVNCVCPGVIETPMTTGSEEVKERLQPAIDIAPMRRMGRPEEIADATLFLCSKQASFIQGHALVVDGGYTIN</sequence>
<proteinExistence type="inferred from homology"/>
<dbReference type="KEGG" id="pchm:VFPPC_00040"/>
<dbReference type="CDD" id="cd05233">
    <property type="entry name" value="SDR_c"/>
    <property type="match status" value="1"/>
</dbReference>